<organism evidence="1 2">
    <name type="scientific">Ixodes persulcatus</name>
    <name type="common">Taiga tick</name>
    <dbReference type="NCBI Taxonomy" id="34615"/>
    <lineage>
        <taxon>Eukaryota</taxon>
        <taxon>Metazoa</taxon>
        <taxon>Ecdysozoa</taxon>
        <taxon>Arthropoda</taxon>
        <taxon>Chelicerata</taxon>
        <taxon>Arachnida</taxon>
        <taxon>Acari</taxon>
        <taxon>Parasitiformes</taxon>
        <taxon>Ixodida</taxon>
        <taxon>Ixodoidea</taxon>
        <taxon>Ixodidae</taxon>
        <taxon>Ixodinae</taxon>
        <taxon>Ixodes</taxon>
    </lineage>
</organism>
<proteinExistence type="predicted"/>
<evidence type="ECO:0000313" key="2">
    <source>
        <dbReference type="Proteomes" id="UP000805193"/>
    </source>
</evidence>
<feature type="non-terminal residue" evidence="1">
    <location>
        <position position="233"/>
    </location>
</feature>
<name>A0AC60PER5_IXOPE</name>
<dbReference type="Proteomes" id="UP000805193">
    <property type="component" value="Unassembled WGS sequence"/>
</dbReference>
<gene>
    <name evidence="1" type="ORF">HPB47_004860</name>
</gene>
<dbReference type="EMBL" id="JABSTQ010010737">
    <property type="protein sequence ID" value="KAG0418432.1"/>
    <property type="molecule type" value="Genomic_DNA"/>
</dbReference>
<sequence length="233" mass="25585">VQESDGGFFEDFTALSWKQENRRLQATREDEADKDKPIPTEDELGIAHHDYEIGKKEWDELYVEVLYTVEHKLGCGGGGAIGPGELHASSAGGGSDDEVVVVQRPGGPAGSPRRSLRKLGASFKKKEPRSGSLESATVPAKFIRTTTVKPATLNPRWNERFRLDIDDVHADRLHLDVWDHDDESSVFDAARKLNEVTGLKGLGRYFKQIAQSARASPVDTVDDFLGCVNVALG</sequence>
<feature type="non-terminal residue" evidence="1">
    <location>
        <position position="1"/>
    </location>
</feature>
<keyword evidence="2" id="KW-1185">Reference proteome</keyword>
<reference evidence="1 2" key="1">
    <citation type="journal article" date="2020" name="Cell">
        <title>Large-Scale Comparative Analyses of Tick Genomes Elucidate Their Genetic Diversity and Vector Capacities.</title>
        <authorList>
            <consortium name="Tick Genome and Microbiome Consortium (TIGMIC)"/>
            <person name="Jia N."/>
            <person name="Wang J."/>
            <person name="Shi W."/>
            <person name="Du L."/>
            <person name="Sun Y."/>
            <person name="Zhan W."/>
            <person name="Jiang J.F."/>
            <person name="Wang Q."/>
            <person name="Zhang B."/>
            <person name="Ji P."/>
            <person name="Bell-Sakyi L."/>
            <person name="Cui X.M."/>
            <person name="Yuan T.T."/>
            <person name="Jiang B.G."/>
            <person name="Yang W.F."/>
            <person name="Lam T.T."/>
            <person name="Chang Q.C."/>
            <person name="Ding S.J."/>
            <person name="Wang X.J."/>
            <person name="Zhu J.G."/>
            <person name="Ruan X.D."/>
            <person name="Zhao L."/>
            <person name="Wei J.T."/>
            <person name="Ye R.Z."/>
            <person name="Que T.C."/>
            <person name="Du C.H."/>
            <person name="Zhou Y.H."/>
            <person name="Cheng J.X."/>
            <person name="Dai P.F."/>
            <person name="Guo W.B."/>
            <person name="Han X.H."/>
            <person name="Huang E.J."/>
            <person name="Li L.F."/>
            <person name="Wei W."/>
            <person name="Gao Y.C."/>
            <person name="Liu J.Z."/>
            <person name="Shao H.Z."/>
            <person name="Wang X."/>
            <person name="Wang C.C."/>
            <person name="Yang T.C."/>
            <person name="Huo Q.B."/>
            <person name="Li W."/>
            <person name="Chen H.Y."/>
            <person name="Chen S.E."/>
            <person name="Zhou L.G."/>
            <person name="Ni X.B."/>
            <person name="Tian J.H."/>
            <person name="Sheng Y."/>
            <person name="Liu T."/>
            <person name="Pan Y.S."/>
            <person name="Xia L.Y."/>
            <person name="Li J."/>
            <person name="Zhao F."/>
            <person name="Cao W.C."/>
        </authorList>
    </citation>
    <scope>NUCLEOTIDE SEQUENCE [LARGE SCALE GENOMIC DNA]</scope>
    <source>
        <strain evidence="1">Iper-2018</strain>
    </source>
</reference>
<protein>
    <submittedName>
        <fullName evidence="1">Uncharacterized protein</fullName>
    </submittedName>
</protein>
<accession>A0AC60PER5</accession>
<comment type="caution">
    <text evidence="1">The sequence shown here is derived from an EMBL/GenBank/DDBJ whole genome shotgun (WGS) entry which is preliminary data.</text>
</comment>
<evidence type="ECO:0000313" key="1">
    <source>
        <dbReference type="EMBL" id="KAG0418432.1"/>
    </source>
</evidence>